<dbReference type="NCBIfam" id="TIGR00086">
    <property type="entry name" value="smpB"/>
    <property type="match status" value="1"/>
</dbReference>
<dbReference type="STRING" id="1618446.UV61_C0010G0003"/>
<protein>
    <recommendedName>
        <fullName evidence="3">SsrA-binding protein</fullName>
    </recommendedName>
    <alternativeName>
        <fullName evidence="3">Small protein B</fullName>
    </alternativeName>
</protein>
<evidence type="ECO:0000313" key="4">
    <source>
        <dbReference type="EMBL" id="KKS86452.1"/>
    </source>
</evidence>
<comment type="subcellular location">
    <subcellularLocation>
        <location evidence="3">Cytoplasm</location>
    </subcellularLocation>
    <text evidence="3">The tmRNA-SmpB complex associates with stalled 70S ribosomes.</text>
</comment>
<dbReference type="InterPro" id="IPR023620">
    <property type="entry name" value="SmpB"/>
</dbReference>
<evidence type="ECO:0000256" key="3">
    <source>
        <dbReference type="HAMAP-Rule" id="MF_00023"/>
    </source>
</evidence>
<dbReference type="GO" id="GO:0070929">
    <property type="term" value="P:trans-translation"/>
    <property type="evidence" value="ECO:0007669"/>
    <property type="project" value="UniProtKB-UniRule"/>
</dbReference>
<accession>A0A0G1CLS7</accession>
<dbReference type="GO" id="GO:0070930">
    <property type="term" value="P:trans-translation-dependent protein tagging"/>
    <property type="evidence" value="ECO:0007669"/>
    <property type="project" value="TreeGrafter"/>
</dbReference>
<comment type="caution">
    <text evidence="4">The sequence shown here is derived from an EMBL/GenBank/DDBJ whole genome shotgun (WGS) entry which is preliminary data.</text>
</comment>
<dbReference type="Pfam" id="PF01668">
    <property type="entry name" value="SmpB"/>
    <property type="match status" value="1"/>
</dbReference>
<dbReference type="InterPro" id="IPR020081">
    <property type="entry name" value="SsrA-bd_prot_CS"/>
</dbReference>
<dbReference type="HAMAP" id="MF_00023">
    <property type="entry name" value="SmpB"/>
    <property type="match status" value="1"/>
</dbReference>
<dbReference type="PANTHER" id="PTHR30308">
    <property type="entry name" value="TMRNA-BINDING COMPONENT OF TRANS-TRANSLATION TAGGING COMPLEX"/>
    <property type="match status" value="1"/>
</dbReference>
<gene>
    <name evidence="3" type="primary">smpB</name>
    <name evidence="4" type="ORF">UV61_C0010G0003</name>
</gene>
<dbReference type="PROSITE" id="PS01317">
    <property type="entry name" value="SSRP"/>
    <property type="match status" value="1"/>
</dbReference>
<sequence>MKLTNRNAFHDYTILERFEAGIKLTGPEVKSVKDNRVSLTGAFVRVVGSEIYLINAQIQPYSFARVEGYDPRRTRKLLLGKREIVSLKGKLEGGGYTLIPLSFYTKHGLVKVEVGLGCGKKQFEKRELLKKRAQKREIERTYRGKVV</sequence>
<dbReference type="PATRIC" id="fig|1618446.3.peg.1127"/>
<comment type="similarity">
    <text evidence="3">Belongs to the SmpB family.</text>
</comment>
<evidence type="ECO:0000313" key="5">
    <source>
        <dbReference type="Proteomes" id="UP000034050"/>
    </source>
</evidence>
<dbReference type="SUPFAM" id="SSF74982">
    <property type="entry name" value="Small protein B (SmpB)"/>
    <property type="match status" value="1"/>
</dbReference>
<keyword evidence="1 3" id="KW-0963">Cytoplasm</keyword>
<proteinExistence type="inferred from homology"/>
<organism evidence="4 5">
    <name type="scientific">Candidatus Gottesmanbacteria bacterium GW2011_GWB1_43_11</name>
    <dbReference type="NCBI Taxonomy" id="1618446"/>
    <lineage>
        <taxon>Bacteria</taxon>
        <taxon>Candidatus Gottesmaniibacteriota</taxon>
    </lineage>
</organism>
<dbReference type="Proteomes" id="UP000034050">
    <property type="component" value="Unassembled WGS sequence"/>
</dbReference>
<keyword evidence="2 3" id="KW-0694">RNA-binding</keyword>
<evidence type="ECO:0000256" key="1">
    <source>
        <dbReference type="ARBA" id="ARBA00022490"/>
    </source>
</evidence>
<dbReference type="Gene3D" id="2.40.280.10">
    <property type="match status" value="1"/>
</dbReference>
<dbReference type="EMBL" id="LCFD01000010">
    <property type="protein sequence ID" value="KKS86452.1"/>
    <property type="molecule type" value="Genomic_DNA"/>
</dbReference>
<dbReference type="InterPro" id="IPR000037">
    <property type="entry name" value="SsrA-bd_prot"/>
</dbReference>
<dbReference type="NCBIfam" id="NF003843">
    <property type="entry name" value="PRK05422.1"/>
    <property type="match status" value="1"/>
</dbReference>
<dbReference type="CDD" id="cd09294">
    <property type="entry name" value="SmpB"/>
    <property type="match status" value="1"/>
</dbReference>
<evidence type="ECO:0000256" key="2">
    <source>
        <dbReference type="ARBA" id="ARBA00022884"/>
    </source>
</evidence>
<dbReference type="GO" id="GO:0005829">
    <property type="term" value="C:cytosol"/>
    <property type="evidence" value="ECO:0007669"/>
    <property type="project" value="TreeGrafter"/>
</dbReference>
<dbReference type="PANTHER" id="PTHR30308:SF2">
    <property type="entry name" value="SSRA-BINDING PROTEIN"/>
    <property type="match status" value="1"/>
</dbReference>
<dbReference type="AlphaFoldDB" id="A0A0G1CLS7"/>
<reference evidence="4 5" key="1">
    <citation type="journal article" date="2015" name="Nature">
        <title>rRNA introns, odd ribosomes, and small enigmatic genomes across a large radiation of phyla.</title>
        <authorList>
            <person name="Brown C.T."/>
            <person name="Hug L.A."/>
            <person name="Thomas B.C."/>
            <person name="Sharon I."/>
            <person name="Castelle C.J."/>
            <person name="Singh A."/>
            <person name="Wilkins M.J."/>
            <person name="Williams K.H."/>
            <person name="Banfield J.F."/>
        </authorList>
    </citation>
    <scope>NUCLEOTIDE SEQUENCE [LARGE SCALE GENOMIC DNA]</scope>
</reference>
<dbReference type="GO" id="GO:0003723">
    <property type="term" value="F:RNA binding"/>
    <property type="evidence" value="ECO:0007669"/>
    <property type="project" value="UniProtKB-UniRule"/>
</dbReference>
<comment type="function">
    <text evidence="3">Required for rescue of stalled ribosomes mediated by trans-translation. Binds to transfer-messenger RNA (tmRNA), required for stable association of tmRNA with ribosomes. tmRNA and SmpB together mimic tRNA shape, replacing the anticodon stem-loop with SmpB. tmRNA is encoded by the ssrA gene; the 2 termini fold to resemble tRNA(Ala) and it encodes a 'tag peptide', a short internal open reading frame. During trans-translation Ala-aminoacylated tmRNA acts like a tRNA, entering the A-site of stalled ribosomes, displacing the stalled mRNA. The ribosome then switches to translate the ORF on the tmRNA; the nascent peptide is terminated with the 'tag peptide' encoded by the tmRNA and targeted for degradation. The ribosome is freed to recommence translation, which seems to be the essential function of trans-translation.</text>
</comment>
<name>A0A0G1CLS7_9BACT</name>